<dbReference type="RefSeq" id="WP_020813776.1">
    <property type="nucleotide sequence ID" value="NZ_ATAY01000006.1"/>
</dbReference>
<name>U4R787_9FIRM</name>
<keyword evidence="13 16" id="KW-0173">Coenzyme A biosynthesis</keyword>
<evidence type="ECO:0000256" key="3">
    <source>
        <dbReference type="ARBA" id="ARBA00004496"/>
    </source>
</evidence>
<comment type="similarity">
    <text evidence="14 16">Belongs to the type III pantothenate kinase family.</text>
</comment>
<accession>U4R787</accession>
<reference evidence="17 18" key="1">
    <citation type="journal article" date="2013" name="Genome Announc.">
        <title>Draft Genome Sequence of the Cellulolytic Bacterium Clostridium papyrosolvens C7 (ATCC 700395).</title>
        <authorList>
            <person name="Zepeda V."/>
            <person name="Dassa B."/>
            <person name="Borovok I."/>
            <person name="Lamed R."/>
            <person name="Bayer E.A."/>
            <person name="Cate J.H."/>
        </authorList>
    </citation>
    <scope>NUCLEOTIDE SEQUENCE [LARGE SCALE GENOMIC DNA]</scope>
    <source>
        <strain evidence="17 18">C7</strain>
    </source>
</reference>
<protein>
    <recommendedName>
        <fullName evidence="15 16">Type III pantothenate kinase</fullName>
        <ecNumber evidence="6 16">2.7.1.33</ecNumber>
    </recommendedName>
    <alternativeName>
        <fullName evidence="16">PanK-III</fullName>
    </alternativeName>
    <alternativeName>
        <fullName evidence="16">Pantothenic acid kinase</fullName>
    </alternativeName>
</protein>
<dbReference type="InterPro" id="IPR004619">
    <property type="entry name" value="Type_III_PanK"/>
</dbReference>
<dbReference type="NCBIfam" id="NF009847">
    <property type="entry name" value="PRK13318.1-5"/>
    <property type="match status" value="1"/>
</dbReference>
<dbReference type="NCBIfam" id="NF009855">
    <property type="entry name" value="PRK13321.1"/>
    <property type="match status" value="1"/>
</dbReference>
<feature type="binding site" evidence="16">
    <location>
        <position position="100"/>
    </location>
    <ligand>
        <name>substrate</name>
    </ligand>
</feature>
<dbReference type="NCBIfam" id="TIGR00671">
    <property type="entry name" value="baf"/>
    <property type="match status" value="1"/>
</dbReference>
<dbReference type="Pfam" id="PF03309">
    <property type="entry name" value="Pan_kinase"/>
    <property type="match status" value="1"/>
</dbReference>
<evidence type="ECO:0000256" key="13">
    <source>
        <dbReference type="ARBA" id="ARBA00022993"/>
    </source>
</evidence>
<proteinExistence type="inferred from homology"/>
<dbReference type="UniPathway" id="UPA00241">
    <property type="reaction ID" value="UER00352"/>
</dbReference>
<organism evidence="17 18">
    <name type="scientific">Ruminiclostridium papyrosolvens C7</name>
    <dbReference type="NCBI Taxonomy" id="1330534"/>
    <lineage>
        <taxon>Bacteria</taxon>
        <taxon>Bacillati</taxon>
        <taxon>Bacillota</taxon>
        <taxon>Clostridia</taxon>
        <taxon>Eubacteriales</taxon>
        <taxon>Oscillospiraceae</taxon>
        <taxon>Ruminiclostridium</taxon>
    </lineage>
</organism>
<comment type="cofactor">
    <cofactor evidence="16">
        <name>NH4(+)</name>
        <dbReference type="ChEBI" id="CHEBI:28938"/>
    </cofactor>
    <cofactor evidence="16">
        <name>K(+)</name>
        <dbReference type="ChEBI" id="CHEBI:29103"/>
    </cofactor>
    <text evidence="16">A monovalent cation. Ammonium or potassium.</text>
</comment>
<evidence type="ECO:0000256" key="7">
    <source>
        <dbReference type="ARBA" id="ARBA00022490"/>
    </source>
</evidence>
<evidence type="ECO:0000256" key="4">
    <source>
        <dbReference type="ARBA" id="ARBA00005225"/>
    </source>
</evidence>
<dbReference type="GO" id="GO:0005524">
    <property type="term" value="F:ATP binding"/>
    <property type="evidence" value="ECO:0007669"/>
    <property type="project" value="UniProtKB-UniRule"/>
</dbReference>
<gene>
    <name evidence="16" type="primary">coaX</name>
    <name evidence="17" type="ORF">L323_00540</name>
</gene>
<comment type="catalytic activity">
    <reaction evidence="1 16">
        <text>(R)-pantothenate + ATP = (R)-4'-phosphopantothenate + ADP + H(+)</text>
        <dbReference type="Rhea" id="RHEA:16373"/>
        <dbReference type="ChEBI" id="CHEBI:10986"/>
        <dbReference type="ChEBI" id="CHEBI:15378"/>
        <dbReference type="ChEBI" id="CHEBI:29032"/>
        <dbReference type="ChEBI" id="CHEBI:30616"/>
        <dbReference type="ChEBI" id="CHEBI:456216"/>
        <dbReference type="EC" id="2.7.1.33"/>
    </reaction>
</comment>
<keyword evidence="9 16" id="KW-0547">Nucleotide-binding</keyword>
<evidence type="ECO:0000256" key="16">
    <source>
        <dbReference type="HAMAP-Rule" id="MF_01274"/>
    </source>
</evidence>
<keyword evidence="7 16" id="KW-0963">Cytoplasm</keyword>
<evidence type="ECO:0000256" key="14">
    <source>
        <dbReference type="ARBA" id="ARBA00038036"/>
    </source>
</evidence>
<dbReference type="SUPFAM" id="SSF53067">
    <property type="entry name" value="Actin-like ATPase domain"/>
    <property type="match status" value="2"/>
</dbReference>
<sequence>MVLVVDVGNTHTVLGVFEGKKLLASWRLGTNKERTSDELGMMILGLFNHEELSVDKVEAVVVASVVPPIMYTLEHAIKKYINIQPMIIGPGTKTGINIRYQNPKEVGADRIVNAVAGFELYGGPLIIVDMGTATTFCAISEKGEYLGGVICPGMKISAEALYQKAAKLPRIDLVKPESVIGKNTVSSMQSGVFYGYVGQVDYIVNRIKKEMREDNIRVIATGGLSRLIAGESMTINDVNPTLTLEGLRLIYERNI</sequence>
<evidence type="ECO:0000256" key="5">
    <source>
        <dbReference type="ARBA" id="ARBA00011738"/>
    </source>
</evidence>
<dbReference type="Gene3D" id="3.30.420.40">
    <property type="match status" value="2"/>
</dbReference>
<keyword evidence="11 16" id="KW-0067">ATP-binding</keyword>
<dbReference type="GO" id="GO:0015937">
    <property type="term" value="P:coenzyme A biosynthetic process"/>
    <property type="evidence" value="ECO:0007669"/>
    <property type="project" value="UniProtKB-UniRule"/>
</dbReference>
<evidence type="ECO:0000256" key="1">
    <source>
        <dbReference type="ARBA" id="ARBA00001206"/>
    </source>
</evidence>
<evidence type="ECO:0000313" key="17">
    <source>
        <dbReference type="EMBL" id="EPR14323.1"/>
    </source>
</evidence>
<comment type="subunit">
    <text evidence="5 16">Homodimer.</text>
</comment>
<dbReference type="PANTHER" id="PTHR34265:SF1">
    <property type="entry name" value="TYPE III PANTOTHENATE KINASE"/>
    <property type="match status" value="1"/>
</dbReference>
<keyword evidence="8 16" id="KW-0808">Transferase</keyword>
<evidence type="ECO:0000256" key="11">
    <source>
        <dbReference type="ARBA" id="ARBA00022840"/>
    </source>
</evidence>
<comment type="subcellular location">
    <subcellularLocation>
        <location evidence="3 16">Cytoplasm</location>
    </subcellularLocation>
</comment>
<feature type="binding site" evidence="16">
    <location>
        <position position="132"/>
    </location>
    <ligand>
        <name>ATP</name>
        <dbReference type="ChEBI" id="CHEBI:30616"/>
    </ligand>
</feature>
<dbReference type="CDD" id="cd24015">
    <property type="entry name" value="ASKHA_NBD_PanK-III"/>
    <property type="match status" value="1"/>
</dbReference>
<dbReference type="InterPro" id="IPR043129">
    <property type="entry name" value="ATPase_NBD"/>
</dbReference>
<dbReference type="STRING" id="1330534.L323_00540"/>
<comment type="cofactor">
    <cofactor evidence="2">
        <name>K(+)</name>
        <dbReference type="ChEBI" id="CHEBI:29103"/>
    </cofactor>
</comment>
<comment type="pathway">
    <text evidence="4 16">Cofactor biosynthesis; coenzyme A biosynthesis; CoA from (R)-pantothenate: step 1/5.</text>
</comment>
<dbReference type="GO" id="GO:0004594">
    <property type="term" value="F:pantothenate kinase activity"/>
    <property type="evidence" value="ECO:0007669"/>
    <property type="project" value="UniProtKB-UniRule"/>
</dbReference>
<feature type="binding site" evidence="16">
    <location>
        <begin position="107"/>
        <end position="110"/>
    </location>
    <ligand>
        <name>substrate</name>
    </ligand>
</feature>
<dbReference type="GO" id="GO:0005737">
    <property type="term" value="C:cytoplasm"/>
    <property type="evidence" value="ECO:0007669"/>
    <property type="project" value="UniProtKB-SubCell"/>
</dbReference>
<comment type="function">
    <text evidence="16">Catalyzes the phosphorylation of pantothenate (Pan), the first step in CoA biosynthesis.</text>
</comment>
<evidence type="ECO:0000256" key="10">
    <source>
        <dbReference type="ARBA" id="ARBA00022777"/>
    </source>
</evidence>
<feature type="binding site" evidence="16">
    <location>
        <position position="184"/>
    </location>
    <ligand>
        <name>substrate</name>
    </ligand>
</feature>
<dbReference type="AlphaFoldDB" id="U4R787"/>
<evidence type="ECO:0000256" key="12">
    <source>
        <dbReference type="ARBA" id="ARBA00022958"/>
    </source>
</evidence>
<evidence type="ECO:0000256" key="2">
    <source>
        <dbReference type="ARBA" id="ARBA00001958"/>
    </source>
</evidence>
<evidence type="ECO:0000256" key="8">
    <source>
        <dbReference type="ARBA" id="ARBA00022679"/>
    </source>
</evidence>
<evidence type="ECO:0000256" key="6">
    <source>
        <dbReference type="ARBA" id="ARBA00012102"/>
    </source>
</evidence>
<evidence type="ECO:0000313" key="18">
    <source>
        <dbReference type="Proteomes" id="UP000016860"/>
    </source>
</evidence>
<dbReference type="NCBIfam" id="NF009848">
    <property type="entry name" value="PRK13318.1-6"/>
    <property type="match status" value="1"/>
</dbReference>
<dbReference type="HAMAP" id="MF_01274">
    <property type="entry name" value="Pantothen_kinase_3"/>
    <property type="match status" value="1"/>
</dbReference>
<feature type="active site" description="Proton acceptor" evidence="16">
    <location>
        <position position="109"/>
    </location>
</feature>
<comment type="caution">
    <text evidence="17">The sequence shown here is derived from an EMBL/GenBank/DDBJ whole genome shotgun (WGS) entry which is preliminary data.</text>
</comment>
<feature type="binding site" evidence="16">
    <location>
        <begin position="6"/>
        <end position="13"/>
    </location>
    <ligand>
        <name>ATP</name>
        <dbReference type="ChEBI" id="CHEBI:30616"/>
    </ligand>
</feature>
<dbReference type="PANTHER" id="PTHR34265">
    <property type="entry name" value="TYPE III PANTOTHENATE KINASE"/>
    <property type="match status" value="1"/>
</dbReference>
<evidence type="ECO:0000256" key="9">
    <source>
        <dbReference type="ARBA" id="ARBA00022741"/>
    </source>
</evidence>
<dbReference type="OrthoDB" id="9804707at2"/>
<feature type="binding site" evidence="16">
    <location>
        <position position="129"/>
    </location>
    <ligand>
        <name>K(+)</name>
        <dbReference type="ChEBI" id="CHEBI:29103"/>
    </ligand>
</feature>
<keyword evidence="10 16" id="KW-0418">Kinase</keyword>
<dbReference type="GO" id="GO:0046872">
    <property type="term" value="F:metal ion binding"/>
    <property type="evidence" value="ECO:0007669"/>
    <property type="project" value="UniProtKB-KW"/>
</dbReference>
<dbReference type="EC" id="2.7.1.33" evidence="6 16"/>
<dbReference type="EMBL" id="ATAY01000006">
    <property type="protein sequence ID" value="EPR14323.1"/>
    <property type="molecule type" value="Genomic_DNA"/>
</dbReference>
<dbReference type="PATRIC" id="fig|1330534.3.peg.112"/>
<keyword evidence="16" id="KW-0479">Metal-binding</keyword>
<keyword evidence="12 16" id="KW-0630">Potassium</keyword>
<dbReference type="Proteomes" id="UP000016860">
    <property type="component" value="Unassembled WGS sequence"/>
</dbReference>
<evidence type="ECO:0000256" key="15">
    <source>
        <dbReference type="ARBA" id="ARBA00040883"/>
    </source>
</evidence>